<comment type="caution">
    <text evidence="1">The sequence shown here is derived from an EMBL/GenBank/DDBJ whole genome shotgun (WGS) entry which is preliminary data.</text>
</comment>
<evidence type="ECO:0000313" key="2">
    <source>
        <dbReference type="Proteomes" id="UP001054945"/>
    </source>
</evidence>
<evidence type="ECO:0000313" key="1">
    <source>
        <dbReference type="EMBL" id="GIY46810.1"/>
    </source>
</evidence>
<protein>
    <submittedName>
        <fullName evidence="1">Uncharacterized protein</fullName>
    </submittedName>
</protein>
<dbReference type="EMBL" id="BPLR01011485">
    <property type="protein sequence ID" value="GIY46810.1"/>
    <property type="molecule type" value="Genomic_DNA"/>
</dbReference>
<keyword evidence="2" id="KW-1185">Reference proteome</keyword>
<dbReference type="AlphaFoldDB" id="A0AAV4TL10"/>
<name>A0AAV4TL10_CAEEX</name>
<sequence length="73" mass="8396">MPCYKRGENSSPPFYCRSPLFNNRTSTTSSTVFGKVVVWMRVGTKLFRRFSMERGGFKRPLAPIAFTDSYDCN</sequence>
<accession>A0AAV4TL10</accession>
<gene>
    <name evidence="1" type="ORF">CEXT_722381</name>
</gene>
<reference evidence="1 2" key="1">
    <citation type="submission" date="2021-06" db="EMBL/GenBank/DDBJ databases">
        <title>Caerostris extrusa draft genome.</title>
        <authorList>
            <person name="Kono N."/>
            <person name="Arakawa K."/>
        </authorList>
    </citation>
    <scope>NUCLEOTIDE SEQUENCE [LARGE SCALE GENOMIC DNA]</scope>
</reference>
<proteinExistence type="predicted"/>
<organism evidence="1 2">
    <name type="scientific">Caerostris extrusa</name>
    <name type="common">Bark spider</name>
    <name type="synonym">Caerostris bankana</name>
    <dbReference type="NCBI Taxonomy" id="172846"/>
    <lineage>
        <taxon>Eukaryota</taxon>
        <taxon>Metazoa</taxon>
        <taxon>Ecdysozoa</taxon>
        <taxon>Arthropoda</taxon>
        <taxon>Chelicerata</taxon>
        <taxon>Arachnida</taxon>
        <taxon>Araneae</taxon>
        <taxon>Araneomorphae</taxon>
        <taxon>Entelegynae</taxon>
        <taxon>Araneoidea</taxon>
        <taxon>Araneidae</taxon>
        <taxon>Caerostris</taxon>
    </lineage>
</organism>
<dbReference type="Proteomes" id="UP001054945">
    <property type="component" value="Unassembled WGS sequence"/>
</dbReference>